<evidence type="ECO:0000256" key="10">
    <source>
        <dbReference type="RuleBase" id="RU363063"/>
    </source>
</evidence>
<dbReference type="GO" id="GO:0006493">
    <property type="term" value="P:protein O-linked glycosylation"/>
    <property type="evidence" value="ECO:0007669"/>
    <property type="project" value="TreeGrafter"/>
</dbReference>
<comment type="subcellular location">
    <subcellularLocation>
        <location evidence="1 10">Golgi apparatus membrane</location>
        <topology evidence="1 10">Single-pass type II membrane protein</topology>
    </subcellularLocation>
</comment>
<evidence type="ECO:0000256" key="4">
    <source>
        <dbReference type="ARBA" id="ARBA00022679"/>
    </source>
</evidence>
<keyword evidence="9 10" id="KW-0472">Membrane</keyword>
<comment type="caution">
    <text evidence="11">The sequence shown here is derived from an EMBL/GenBank/DDBJ whole genome shotgun (WGS) entry which is preliminary data.</text>
</comment>
<keyword evidence="12" id="KW-1185">Reference proteome</keyword>
<keyword evidence="4" id="KW-0808">Transferase</keyword>
<keyword evidence="7 10" id="KW-1133">Transmembrane helix</keyword>
<evidence type="ECO:0000256" key="3">
    <source>
        <dbReference type="ARBA" id="ARBA00022676"/>
    </source>
</evidence>
<comment type="similarity">
    <text evidence="2 10">Belongs to the glycosyltransferase 31 family.</text>
</comment>
<evidence type="ECO:0000256" key="1">
    <source>
        <dbReference type="ARBA" id="ARBA00004323"/>
    </source>
</evidence>
<dbReference type="Proteomes" id="UP001201812">
    <property type="component" value="Unassembled WGS sequence"/>
</dbReference>
<evidence type="ECO:0000256" key="9">
    <source>
        <dbReference type="ARBA" id="ARBA00023136"/>
    </source>
</evidence>
<gene>
    <name evidence="11" type="ORF">DdX_20644</name>
</gene>
<dbReference type="GO" id="GO:0016758">
    <property type="term" value="F:hexosyltransferase activity"/>
    <property type="evidence" value="ECO:0007669"/>
    <property type="project" value="InterPro"/>
</dbReference>
<dbReference type="PANTHER" id="PTHR11214">
    <property type="entry name" value="BETA-1,3-N-ACETYLGLUCOSAMINYLTRANSFERASE"/>
    <property type="match status" value="1"/>
</dbReference>
<keyword evidence="3 10" id="KW-0328">Glycosyltransferase</keyword>
<evidence type="ECO:0000256" key="5">
    <source>
        <dbReference type="ARBA" id="ARBA00022692"/>
    </source>
</evidence>
<protein>
    <recommendedName>
        <fullName evidence="10">Hexosyltransferase</fullName>
        <ecNumber evidence="10">2.4.1.-</ecNumber>
    </recommendedName>
</protein>
<proteinExistence type="inferred from homology"/>
<reference evidence="11" key="1">
    <citation type="submission" date="2022-01" db="EMBL/GenBank/DDBJ databases">
        <title>Genome Sequence Resource for Two Populations of Ditylenchus destructor, the Migratory Endoparasitic Phytonematode.</title>
        <authorList>
            <person name="Zhang H."/>
            <person name="Lin R."/>
            <person name="Xie B."/>
        </authorList>
    </citation>
    <scope>NUCLEOTIDE SEQUENCE</scope>
    <source>
        <strain evidence="11">BazhouSP</strain>
    </source>
</reference>
<keyword evidence="8 10" id="KW-0333">Golgi apparatus</keyword>
<name>A0AAD4MKE5_9BILA</name>
<evidence type="ECO:0000256" key="6">
    <source>
        <dbReference type="ARBA" id="ARBA00022968"/>
    </source>
</evidence>
<evidence type="ECO:0000256" key="8">
    <source>
        <dbReference type="ARBA" id="ARBA00023034"/>
    </source>
</evidence>
<evidence type="ECO:0000256" key="2">
    <source>
        <dbReference type="ARBA" id="ARBA00008661"/>
    </source>
</evidence>
<dbReference type="Gene3D" id="3.90.550.50">
    <property type="match status" value="1"/>
</dbReference>
<dbReference type="GO" id="GO:0000139">
    <property type="term" value="C:Golgi membrane"/>
    <property type="evidence" value="ECO:0007669"/>
    <property type="project" value="UniProtKB-SubCell"/>
</dbReference>
<evidence type="ECO:0000256" key="7">
    <source>
        <dbReference type="ARBA" id="ARBA00022989"/>
    </source>
</evidence>
<dbReference type="EMBL" id="JAKKPZ010000626">
    <property type="protein sequence ID" value="KAI1693458.1"/>
    <property type="molecule type" value="Genomic_DNA"/>
</dbReference>
<keyword evidence="6 10" id="KW-0735">Signal-anchor</keyword>
<dbReference type="AlphaFoldDB" id="A0AAD4MKE5"/>
<dbReference type="Pfam" id="PF01762">
    <property type="entry name" value="Galactosyl_T"/>
    <property type="match status" value="1"/>
</dbReference>
<evidence type="ECO:0000313" key="12">
    <source>
        <dbReference type="Proteomes" id="UP001201812"/>
    </source>
</evidence>
<sequence>MERNAMSLEEIWDQLSLGDSQKFKLQKALLPDQYEECCLKDSNPRNFDTKSVLQMDTIGPVGIGMHCEFTDTKVRRPVRSNKLRKVSPRRKSKPRYTTIFCVLVVLLFLTNICCVCFPVEPPSNLLADLDNVSKDLVVPAGNWKPVEATFANLHLSYNIFVPSNAKNHCKDAELFVFIAIRPSSFDRRQIIRSTWASPENIGPKTVVKFAIGQPKHQNTIRDLFQEQETFEDLILYDYQDEYLQLHIKIHAAFNWQQSVCPNVKFVFRTDDDAALDLPRLRYWIDKEMSAVQKNNPAVLFGVMRWNDHAIIRDPNSKYYVSEEDFPGTAFPPYAPGWATMYSNEAIKAMLQHTHEVNKLSIEDVLYSGLLAEKAAVLKIDISKHFMHFDLATIPAECDENKVPFSIFTCCFDLQDMVKAYEKLKNVQCPRDDNTNFVHNV</sequence>
<dbReference type="PANTHER" id="PTHR11214:SF3">
    <property type="entry name" value="BETA-1,3-GALACTOSYLTRANSFERASE 6"/>
    <property type="match status" value="1"/>
</dbReference>
<evidence type="ECO:0000313" key="11">
    <source>
        <dbReference type="EMBL" id="KAI1693458.1"/>
    </source>
</evidence>
<organism evidence="11 12">
    <name type="scientific">Ditylenchus destructor</name>
    <dbReference type="NCBI Taxonomy" id="166010"/>
    <lineage>
        <taxon>Eukaryota</taxon>
        <taxon>Metazoa</taxon>
        <taxon>Ecdysozoa</taxon>
        <taxon>Nematoda</taxon>
        <taxon>Chromadorea</taxon>
        <taxon>Rhabditida</taxon>
        <taxon>Tylenchina</taxon>
        <taxon>Tylenchomorpha</taxon>
        <taxon>Sphaerularioidea</taxon>
        <taxon>Anguinidae</taxon>
        <taxon>Anguininae</taxon>
        <taxon>Ditylenchus</taxon>
    </lineage>
</organism>
<feature type="transmembrane region" description="Helical" evidence="10">
    <location>
        <begin position="94"/>
        <end position="112"/>
    </location>
</feature>
<accession>A0AAD4MKE5</accession>
<dbReference type="InterPro" id="IPR002659">
    <property type="entry name" value="Glyco_trans_31"/>
</dbReference>
<keyword evidence="5 10" id="KW-0812">Transmembrane</keyword>
<dbReference type="EC" id="2.4.1.-" evidence="10"/>